<feature type="compositionally biased region" description="Basic and acidic residues" evidence="1">
    <location>
        <begin position="77"/>
        <end position="87"/>
    </location>
</feature>
<evidence type="ECO:0000256" key="1">
    <source>
        <dbReference type="SAM" id="MobiDB-lite"/>
    </source>
</evidence>
<comment type="caution">
    <text evidence="2">The sequence shown here is derived from an EMBL/GenBank/DDBJ whole genome shotgun (WGS) entry which is preliminary data.</text>
</comment>
<sequence length="87" mass="9570">MTVPNQSSKLKPDKFTGKKQQQEEKGHWRMLTLISATPDKAPASGGVKKRLSFPASPANSRRHSGPPKVDTNPIKNVADRDFTGESR</sequence>
<organism evidence="2 3">
    <name type="scientific">Cucurbita argyrosperma subsp. sororia</name>
    <dbReference type="NCBI Taxonomy" id="37648"/>
    <lineage>
        <taxon>Eukaryota</taxon>
        <taxon>Viridiplantae</taxon>
        <taxon>Streptophyta</taxon>
        <taxon>Embryophyta</taxon>
        <taxon>Tracheophyta</taxon>
        <taxon>Spermatophyta</taxon>
        <taxon>Magnoliopsida</taxon>
        <taxon>eudicotyledons</taxon>
        <taxon>Gunneridae</taxon>
        <taxon>Pentapetalae</taxon>
        <taxon>rosids</taxon>
        <taxon>fabids</taxon>
        <taxon>Cucurbitales</taxon>
        <taxon>Cucurbitaceae</taxon>
        <taxon>Cucurbiteae</taxon>
        <taxon>Cucurbita</taxon>
    </lineage>
</organism>
<feature type="non-terminal residue" evidence="2">
    <location>
        <position position="1"/>
    </location>
</feature>
<feature type="compositionally biased region" description="Basic and acidic residues" evidence="1">
    <location>
        <begin position="10"/>
        <end position="27"/>
    </location>
</feature>
<reference evidence="2 3" key="1">
    <citation type="journal article" date="2021" name="Hortic Res">
        <title>The domestication of Cucurbita argyrosperma as revealed by the genome of its wild relative.</title>
        <authorList>
            <person name="Barrera-Redondo J."/>
            <person name="Sanchez-de la Vega G."/>
            <person name="Aguirre-Liguori J.A."/>
            <person name="Castellanos-Morales G."/>
            <person name="Gutierrez-Guerrero Y.T."/>
            <person name="Aguirre-Dugua X."/>
            <person name="Aguirre-Planter E."/>
            <person name="Tenaillon M.I."/>
            <person name="Lira-Saade R."/>
            <person name="Eguiarte L.E."/>
        </authorList>
    </citation>
    <scope>NUCLEOTIDE SEQUENCE [LARGE SCALE GENOMIC DNA]</scope>
    <source>
        <strain evidence="2">JBR-2021</strain>
    </source>
</reference>
<dbReference type="EMBL" id="JAGKQH010000015">
    <property type="protein sequence ID" value="KAG6578744.1"/>
    <property type="molecule type" value="Genomic_DNA"/>
</dbReference>
<dbReference type="AlphaFoldDB" id="A0AAV6MD14"/>
<name>A0AAV6MD14_9ROSI</name>
<accession>A0AAV6MD14</accession>
<feature type="region of interest" description="Disordered" evidence="1">
    <location>
        <begin position="1"/>
        <end position="87"/>
    </location>
</feature>
<evidence type="ECO:0000313" key="3">
    <source>
        <dbReference type="Proteomes" id="UP000685013"/>
    </source>
</evidence>
<gene>
    <name evidence="2" type="ORF">SDJN03_23192</name>
</gene>
<protein>
    <submittedName>
        <fullName evidence="2">Uncharacterized protein</fullName>
    </submittedName>
</protein>
<evidence type="ECO:0000313" key="2">
    <source>
        <dbReference type="EMBL" id="KAG6578744.1"/>
    </source>
</evidence>
<keyword evidence="3" id="KW-1185">Reference proteome</keyword>
<dbReference type="Proteomes" id="UP000685013">
    <property type="component" value="Chromosome 15"/>
</dbReference>
<proteinExistence type="predicted"/>